<sequence>MHHPCLVRFGLAAIAFAIAPLCIAYSPIAVFGIASASPADEAIHAFIAEGDAAAEADQGDTFAVGPQQAVSFGDGEGDSFAIESISPDDNVITVLLRPMGEECVFRFQIGVGRAVQLRSGAPSGQSMMCKATLHPIKTDGAAEFGAECSEAKVSHDRKCPAGDDTASVDYPQR</sequence>
<accession>A0A120CXW3</accession>
<feature type="region of interest" description="Disordered" evidence="1">
    <location>
        <begin position="153"/>
        <end position="173"/>
    </location>
</feature>
<proteinExistence type="predicted"/>
<dbReference type="RefSeq" id="WP_068459178.1">
    <property type="nucleotide sequence ID" value="NZ_LMTR01000019.1"/>
</dbReference>
<reference evidence="2 3" key="1">
    <citation type="submission" date="2015-10" db="EMBL/GenBank/DDBJ databases">
        <title>Transcriptomic analysis of a linuron degrading triple-species bacterial consortium.</title>
        <authorList>
            <person name="Albers P."/>
        </authorList>
    </citation>
    <scope>NUCLEOTIDE SEQUENCE [LARGE SCALE GENOMIC DNA]</scope>
    <source>
        <strain evidence="2 3">WDL6</strain>
    </source>
</reference>
<organism evidence="2 3">
    <name type="scientific">Hyphomicrobium sulfonivorans</name>
    <dbReference type="NCBI Taxonomy" id="121290"/>
    <lineage>
        <taxon>Bacteria</taxon>
        <taxon>Pseudomonadati</taxon>
        <taxon>Pseudomonadota</taxon>
        <taxon>Alphaproteobacteria</taxon>
        <taxon>Hyphomicrobiales</taxon>
        <taxon>Hyphomicrobiaceae</taxon>
        <taxon>Hyphomicrobium</taxon>
    </lineage>
</organism>
<comment type="caution">
    <text evidence="2">The sequence shown here is derived from an EMBL/GenBank/DDBJ whole genome shotgun (WGS) entry which is preliminary data.</text>
</comment>
<evidence type="ECO:0000256" key="1">
    <source>
        <dbReference type="SAM" id="MobiDB-lite"/>
    </source>
</evidence>
<dbReference type="Proteomes" id="UP000059074">
    <property type="component" value="Unassembled WGS sequence"/>
</dbReference>
<gene>
    <name evidence="2" type="ORF">APY04_0386</name>
</gene>
<dbReference type="EMBL" id="LMTR01000019">
    <property type="protein sequence ID" value="KWT71590.1"/>
    <property type="molecule type" value="Genomic_DNA"/>
</dbReference>
<dbReference type="OrthoDB" id="9846026at2"/>
<protein>
    <submittedName>
        <fullName evidence="2">Uncharacterized protein</fullName>
    </submittedName>
</protein>
<dbReference type="AlphaFoldDB" id="A0A120CXW3"/>
<dbReference type="PATRIC" id="fig|121290.4.peg.706"/>
<keyword evidence="3" id="KW-1185">Reference proteome</keyword>
<name>A0A120CXW3_HYPSL</name>
<evidence type="ECO:0000313" key="2">
    <source>
        <dbReference type="EMBL" id="KWT71590.1"/>
    </source>
</evidence>
<evidence type="ECO:0000313" key="3">
    <source>
        <dbReference type="Proteomes" id="UP000059074"/>
    </source>
</evidence>